<evidence type="ECO:0000256" key="11">
    <source>
        <dbReference type="SAM" id="Phobius"/>
    </source>
</evidence>
<accession>A0A1N6GTT0</accession>
<evidence type="ECO:0000259" key="13">
    <source>
        <dbReference type="PROSITE" id="PS50885"/>
    </source>
</evidence>
<dbReference type="SMART" id="SM00388">
    <property type="entry name" value="HisKA"/>
    <property type="match status" value="1"/>
</dbReference>
<dbReference type="InterPro" id="IPR005467">
    <property type="entry name" value="His_kinase_dom"/>
</dbReference>
<dbReference type="PANTHER" id="PTHR45436">
    <property type="entry name" value="SENSOR HISTIDINE KINASE YKOH"/>
    <property type="match status" value="1"/>
</dbReference>
<dbReference type="GO" id="GO:0005886">
    <property type="term" value="C:plasma membrane"/>
    <property type="evidence" value="ECO:0007669"/>
    <property type="project" value="UniProtKB-SubCell"/>
</dbReference>
<evidence type="ECO:0000256" key="8">
    <source>
        <dbReference type="ARBA" id="ARBA00022989"/>
    </source>
</evidence>
<keyword evidence="6 11" id="KW-0812">Transmembrane</keyword>
<reference evidence="15" key="1">
    <citation type="submission" date="2016-11" db="EMBL/GenBank/DDBJ databases">
        <authorList>
            <person name="Varghese N."/>
            <person name="Submissions S."/>
        </authorList>
    </citation>
    <scope>NUCLEOTIDE SEQUENCE [LARGE SCALE GENOMIC DNA]</scope>
    <source>
        <strain evidence="15">DSM 8595</strain>
    </source>
</reference>
<dbReference type="PANTHER" id="PTHR45436:SF5">
    <property type="entry name" value="SENSOR HISTIDINE KINASE TRCS"/>
    <property type="match status" value="1"/>
</dbReference>
<feature type="transmembrane region" description="Helical" evidence="11">
    <location>
        <begin position="113"/>
        <end position="137"/>
    </location>
</feature>
<dbReference type="Pfam" id="PF02518">
    <property type="entry name" value="HATPase_c"/>
    <property type="match status" value="1"/>
</dbReference>
<keyword evidence="5" id="KW-0808">Transferase</keyword>
<keyword evidence="4" id="KW-0597">Phosphoprotein</keyword>
<feature type="domain" description="HAMP" evidence="13">
    <location>
        <begin position="138"/>
        <end position="191"/>
    </location>
</feature>
<feature type="domain" description="Histidine kinase" evidence="12">
    <location>
        <begin position="199"/>
        <end position="412"/>
    </location>
</feature>
<comment type="subcellular location">
    <subcellularLocation>
        <location evidence="2">Cell membrane</location>
    </subcellularLocation>
</comment>
<dbReference type="AlphaFoldDB" id="A0A1N6GTT0"/>
<dbReference type="InterPro" id="IPR003660">
    <property type="entry name" value="HAMP_dom"/>
</dbReference>
<dbReference type="Pfam" id="PF00512">
    <property type="entry name" value="HisKA"/>
    <property type="match status" value="1"/>
</dbReference>
<dbReference type="EMBL" id="FSRJ01000003">
    <property type="protein sequence ID" value="SIO10994.1"/>
    <property type="molecule type" value="Genomic_DNA"/>
</dbReference>
<dbReference type="InterPro" id="IPR003661">
    <property type="entry name" value="HisK_dim/P_dom"/>
</dbReference>
<evidence type="ECO:0000313" key="15">
    <source>
        <dbReference type="Proteomes" id="UP000184699"/>
    </source>
</evidence>
<evidence type="ECO:0000313" key="14">
    <source>
        <dbReference type="EMBL" id="SIO10994.1"/>
    </source>
</evidence>
<dbReference type="InterPro" id="IPR036890">
    <property type="entry name" value="HATPase_C_sf"/>
</dbReference>
<name>A0A1N6GTT0_9MICO</name>
<proteinExistence type="predicted"/>
<dbReference type="InterPro" id="IPR003594">
    <property type="entry name" value="HATPase_dom"/>
</dbReference>
<keyword evidence="11" id="KW-0472">Membrane</keyword>
<feature type="region of interest" description="Disordered" evidence="10">
    <location>
        <begin position="60"/>
        <end position="82"/>
    </location>
</feature>
<evidence type="ECO:0000256" key="7">
    <source>
        <dbReference type="ARBA" id="ARBA00022777"/>
    </source>
</evidence>
<evidence type="ECO:0000256" key="6">
    <source>
        <dbReference type="ARBA" id="ARBA00022692"/>
    </source>
</evidence>
<dbReference type="EC" id="2.7.13.3" evidence="3"/>
<dbReference type="PROSITE" id="PS50109">
    <property type="entry name" value="HIS_KIN"/>
    <property type="match status" value="1"/>
</dbReference>
<dbReference type="Pfam" id="PF00672">
    <property type="entry name" value="HAMP"/>
    <property type="match status" value="1"/>
</dbReference>
<comment type="catalytic activity">
    <reaction evidence="1">
        <text>ATP + protein L-histidine = ADP + protein N-phospho-L-histidine.</text>
        <dbReference type="EC" id="2.7.13.3"/>
    </reaction>
</comment>
<keyword evidence="9" id="KW-0902">Two-component regulatory system</keyword>
<keyword evidence="15" id="KW-1185">Reference proteome</keyword>
<dbReference type="SUPFAM" id="SSF158472">
    <property type="entry name" value="HAMP domain-like"/>
    <property type="match status" value="1"/>
</dbReference>
<keyword evidence="7 14" id="KW-0418">Kinase</keyword>
<dbReference type="Gene3D" id="3.30.565.10">
    <property type="entry name" value="Histidine kinase-like ATPase, C-terminal domain"/>
    <property type="match status" value="1"/>
</dbReference>
<dbReference type="Proteomes" id="UP000184699">
    <property type="component" value="Unassembled WGS sequence"/>
</dbReference>
<dbReference type="InterPro" id="IPR050428">
    <property type="entry name" value="TCS_sensor_his_kinase"/>
</dbReference>
<evidence type="ECO:0000259" key="12">
    <source>
        <dbReference type="PROSITE" id="PS50109"/>
    </source>
</evidence>
<feature type="compositionally biased region" description="Low complexity" evidence="10">
    <location>
        <begin position="60"/>
        <end position="72"/>
    </location>
</feature>
<dbReference type="CDD" id="cd00082">
    <property type="entry name" value="HisKA"/>
    <property type="match status" value="1"/>
</dbReference>
<dbReference type="CDD" id="cd06225">
    <property type="entry name" value="HAMP"/>
    <property type="match status" value="1"/>
</dbReference>
<dbReference type="STRING" id="232089.SAMN05443544_2870"/>
<dbReference type="PROSITE" id="PS50885">
    <property type="entry name" value="HAMP"/>
    <property type="match status" value="1"/>
</dbReference>
<evidence type="ECO:0000256" key="3">
    <source>
        <dbReference type="ARBA" id="ARBA00012438"/>
    </source>
</evidence>
<dbReference type="SMART" id="SM00387">
    <property type="entry name" value="HATPase_c"/>
    <property type="match status" value="1"/>
</dbReference>
<dbReference type="SUPFAM" id="SSF55874">
    <property type="entry name" value="ATPase domain of HSP90 chaperone/DNA topoisomerase II/histidine kinase"/>
    <property type="match status" value="1"/>
</dbReference>
<dbReference type="GO" id="GO:0000155">
    <property type="term" value="F:phosphorelay sensor kinase activity"/>
    <property type="evidence" value="ECO:0007669"/>
    <property type="project" value="InterPro"/>
</dbReference>
<evidence type="ECO:0000256" key="10">
    <source>
        <dbReference type="SAM" id="MobiDB-lite"/>
    </source>
</evidence>
<gene>
    <name evidence="14" type="ORF">SAMN05443544_2870</name>
</gene>
<protein>
    <recommendedName>
        <fullName evidence="3">histidine kinase</fullName>
        <ecNumber evidence="3">2.7.13.3</ecNumber>
    </recommendedName>
</protein>
<evidence type="ECO:0000256" key="4">
    <source>
        <dbReference type="ARBA" id="ARBA00022553"/>
    </source>
</evidence>
<evidence type="ECO:0000256" key="2">
    <source>
        <dbReference type="ARBA" id="ARBA00004236"/>
    </source>
</evidence>
<dbReference type="InterPro" id="IPR036097">
    <property type="entry name" value="HisK_dim/P_sf"/>
</dbReference>
<sequence>MRPMTEPAASVPRTYRLTVRTRLAVTYAVLLTVAGAVLLAIVAFVIGLVPSYEFAEPAATTTQATEVTPTDAIPAQSTLPSDSPEVAYDPGLLASTASEAAVVVSSRSDILQLLLWVSVGALALLAAGGAWAGWFVAGRMLRPLQEVNEAAHRAARGHLDHRIALAGPRDEITDLADTFDGMLDSLERSANADRRFAANASHELRTPLATTRTMLDVALSSQAAGDAQLLERLREMNERSIATVEALLDLSELESTDAGAFGPVDLAALAASVVDESRVEAEEAGVRLTASASAAPMHVEGDEVLLRQLVVNLVQNAIRHNEPGGFVTVTTDAAGPLPSLEVENSGAELDAATVATLTAPFARGGGRTRDASDRGRGLGLSIVAAIVARHGAELDLAPRAGGGLRAAVRFPR</sequence>
<dbReference type="SMART" id="SM00304">
    <property type="entry name" value="HAMP"/>
    <property type="match status" value="1"/>
</dbReference>
<organism evidence="14 15">
    <name type="scientific">Agromyces cerinus subsp. cerinus</name>
    <dbReference type="NCBI Taxonomy" id="232089"/>
    <lineage>
        <taxon>Bacteria</taxon>
        <taxon>Bacillati</taxon>
        <taxon>Actinomycetota</taxon>
        <taxon>Actinomycetes</taxon>
        <taxon>Micrococcales</taxon>
        <taxon>Microbacteriaceae</taxon>
        <taxon>Agromyces</taxon>
    </lineage>
</organism>
<evidence type="ECO:0000256" key="1">
    <source>
        <dbReference type="ARBA" id="ARBA00000085"/>
    </source>
</evidence>
<evidence type="ECO:0000256" key="9">
    <source>
        <dbReference type="ARBA" id="ARBA00023012"/>
    </source>
</evidence>
<dbReference type="Gene3D" id="6.10.340.10">
    <property type="match status" value="1"/>
</dbReference>
<feature type="transmembrane region" description="Helical" evidence="11">
    <location>
        <begin position="23"/>
        <end position="49"/>
    </location>
</feature>
<keyword evidence="8 11" id="KW-1133">Transmembrane helix</keyword>
<dbReference type="SUPFAM" id="SSF47384">
    <property type="entry name" value="Homodimeric domain of signal transducing histidine kinase"/>
    <property type="match status" value="1"/>
</dbReference>
<dbReference type="Gene3D" id="1.10.287.130">
    <property type="match status" value="1"/>
</dbReference>
<evidence type="ECO:0000256" key="5">
    <source>
        <dbReference type="ARBA" id="ARBA00022679"/>
    </source>
</evidence>